<evidence type="ECO:0000259" key="5">
    <source>
        <dbReference type="Pfam" id="PF26294"/>
    </source>
</evidence>
<dbReference type="GO" id="GO:0050918">
    <property type="term" value="P:positive chemotaxis"/>
    <property type="evidence" value="ECO:0007669"/>
    <property type="project" value="TreeGrafter"/>
</dbReference>
<reference evidence="7" key="1">
    <citation type="submission" date="2022-09" db="EMBL/GenBank/DDBJ databases">
        <title>Winslowiella arboricola sp. nov., isolated from bleeding cankers on broadleaf hosts.</title>
        <authorList>
            <person name="Brady C."/>
            <person name="Kaur S."/>
            <person name="Crampton B."/>
            <person name="Maddock D."/>
            <person name="Arnold D."/>
            <person name="Denman S."/>
        </authorList>
    </citation>
    <scope>NUCLEOTIDE SEQUENCE</scope>
    <source>
        <strain evidence="7">BAC 15a-03b</strain>
    </source>
</reference>
<keyword evidence="3" id="KW-0843">Virulence</keyword>
<evidence type="ECO:0000256" key="3">
    <source>
        <dbReference type="ARBA" id="ARBA00023026"/>
    </source>
</evidence>
<dbReference type="InterPro" id="IPR058805">
    <property type="entry name" value="SpaO_FliMN_C_rel"/>
</dbReference>
<dbReference type="InterPro" id="IPR058804">
    <property type="entry name" value="SpaO_N"/>
</dbReference>
<dbReference type="PRINTS" id="PR01339">
    <property type="entry name" value="TYPE3OMOPROT"/>
</dbReference>
<dbReference type="PANTHER" id="PTHR30034:SF6">
    <property type="entry name" value="YOP PROTEINS TRANSLOCATION PROTEIN Q"/>
    <property type="match status" value="1"/>
</dbReference>
<dbReference type="Pfam" id="PF26304">
    <property type="entry name" value="FliMN_C_rel"/>
    <property type="match status" value="1"/>
</dbReference>
<dbReference type="RefSeq" id="WP_267143078.1">
    <property type="nucleotide sequence ID" value="NZ_JAODIL010000075.1"/>
</dbReference>
<evidence type="ECO:0000313" key="8">
    <source>
        <dbReference type="Proteomes" id="UP001064262"/>
    </source>
</evidence>
<evidence type="ECO:0000256" key="1">
    <source>
        <dbReference type="ARBA" id="ARBA00009226"/>
    </source>
</evidence>
<dbReference type="Pfam" id="PF01052">
    <property type="entry name" value="FliMN_C"/>
    <property type="match status" value="1"/>
</dbReference>
<feature type="domain" description="SpaO FliM/N C-terminal related" evidence="6">
    <location>
        <begin position="152"/>
        <end position="211"/>
    </location>
</feature>
<dbReference type="Pfam" id="PF26294">
    <property type="entry name" value="SpaO_N"/>
    <property type="match status" value="1"/>
</dbReference>
<evidence type="ECO:0000259" key="4">
    <source>
        <dbReference type="Pfam" id="PF01052"/>
    </source>
</evidence>
<dbReference type="Proteomes" id="UP001064262">
    <property type="component" value="Unassembled WGS sequence"/>
</dbReference>
<evidence type="ECO:0000259" key="6">
    <source>
        <dbReference type="Pfam" id="PF26304"/>
    </source>
</evidence>
<dbReference type="InterPro" id="IPR001543">
    <property type="entry name" value="FliN-like_C"/>
</dbReference>
<protein>
    <recommendedName>
        <fullName evidence="2">Surface presentation of antigens protein SpaO</fullName>
    </recommendedName>
</protein>
<dbReference type="GO" id="GO:0071978">
    <property type="term" value="P:bacterial-type flagellum-dependent swarming motility"/>
    <property type="evidence" value="ECO:0007669"/>
    <property type="project" value="TreeGrafter"/>
</dbReference>
<sequence length="314" mass="34391">MKTLPLRHYDAASSGLRSVCHHWQALGMPVRMGCPPPGAVLAQAASAGGSQLLVDLRAWFGHSLPEKSGLRADLISADEIRDLFHYSGALLHLNLPGEATESLSISSLVASADYCTGSLPVVSTSCGDGWLIQAAEGYRRQLGQHLPSLLHEAIPLRLDFVVGCSMLSLRYVRKLETGDVLLVNQLTERVMTGGRSLAKYRQQDDYFMLEDIYNDMDEQDYFPGQHDHNAIQQQRMGINNIPLQLTFVINQLTLTLDELSALHIGDVLPAGEGGENSIIIYANGALLAKGELVMVDERLGVEIQTLCHEARYGK</sequence>
<dbReference type="NCBIfam" id="TIGR02551">
    <property type="entry name" value="SpaO_YscQ"/>
    <property type="match status" value="1"/>
</dbReference>
<dbReference type="Gene3D" id="2.30.330.10">
    <property type="entry name" value="SpoA-like"/>
    <property type="match status" value="1"/>
</dbReference>
<keyword evidence="8" id="KW-1185">Reference proteome</keyword>
<organism evidence="7 8">
    <name type="scientific">Winslowiella arboricola</name>
    <dbReference type="NCBI Taxonomy" id="2978220"/>
    <lineage>
        <taxon>Bacteria</taxon>
        <taxon>Pseudomonadati</taxon>
        <taxon>Pseudomonadota</taxon>
        <taxon>Gammaproteobacteria</taxon>
        <taxon>Enterobacterales</taxon>
        <taxon>Erwiniaceae</taxon>
        <taxon>Winslowiella</taxon>
    </lineage>
</organism>
<comment type="caution">
    <text evidence="7">The sequence shown here is derived from an EMBL/GenBank/DDBJ whole genome shotgun (WGS) entry which is preliminary data.</text>
</comment>
<dbReference type="AlphaFoldDB" id="A0A9J6PH83"/>
<feature type="domain" description="SpaO N-terminal" evidence="5">
    <location>
        <begin position="6"/>
        <end position="134"/>
    </location>
</feature>
<dbReference type="EMBL" id="JAODIM010000039">
    <property type="protein sequence ID" value="MCU5777673.1"/>
    <property type="molecule type" value="Genomic_DNA"/>
</dbReference>
<dbReference type="InterPro" id="IPR013385">
    <property type="entry name" value="T3SS_SpaO/YscQ/SpaO"/>
</dbReference>
<evidence type="ECO:0000256" key="2">
    <source>
        <dbReference type="ARBA" id="ARBA00021925"/>
    </source>
</evidence>
<dbReference type="PANTHER" id="PTHR30034">
    <property type="entry name" value="FLAGELLAR MOTOR SWITCH PROTEIN FLIM"/>
    <property type="match status" value="1"/>
</dbReference>
<dbReference type="GO" id="GO:0030254">
    <property type="term" value="P:protein secretion by the type III secretion system"/>
    <property type="evidence" value="ECO:0007669"/>
    <property type="project" value="InterPro"/>
</dbReference>
<gene>
    <name evidence="7" type="primary">sctQ</name>
    <name evidence="7" type="ORF">N5923_09225</name>
</gene>
<dbReference type="InterPro" id="IPR036429">
    <property type="entry name" value="SpoA-like_sf"/>
</dbReference>
<dbReference type="InterPro" id="IPR003283">
    <property type="entry name" value="T3SS_OMP_SpaO"/>
</dbReference>
<feature type="domain" description="Flagellar motor switch protein FliN-like C-terminal" evidence="4">
    <location>
        <begin position="238"/>
        <end position="304"/>
    </location>
</feature>
<dbReference type="SUPFAM" id="SSF101801">
    <property type="entry name" value="Surface presentation of antigens (SPOA)"/>
    <property type="match status" value="1"/>
</dbReference>
<comment type="similarity">
    <text evidence="1">Belongs to the FliN/MopA/SpaO family.</text>
</comment>
<evidence type="ECO:0000313" key="7">
    <source>
        <dbReference type="EMBL" id="MCU5777673.1"/>
    </source>
</evidence>
<proteinExistence type="inferred from homology"/>
<name>A0A9J6PH83_9GAMM</name>
<accession>A0A9J6PH83</accession>